<dbReference type="KEGG" id="mmaa:FR932_03680"/>
<gene>
    <name evidence="4" type="ORF">FR932_03680</name>
</gene>
<dbReference type="SUPFAM" id="SSF50969">
    <property type="entry name" value="YVTN repeat-like/Quinoprotein amine dehydrogenase"/>
    <property type="match status" value="1"/>
</dbReference>
<dbReference type="AlphaFoldDB" id="A0A5J6WG82"/>
<evidence type="ECO:0000313" key="4">
    <source>
        <dbReference type="EMBL" id="QFI36989.1"/>
    </source>
</evidence>
<dbReference type="InterPro" id="IPR002372">
    <property type="entry name" value="PQQ_rpt_dom"/>
</dbReference>
<dbReference type="OrthoDB" id="9794322at2"/>
<protein>
    <submittedName>
        <fullName evidence="4">PQQ-binding-like beta-propeller repeat protein</fullName>
    </submittedName>
</protein>
<accession>A0A5J6WG82</accession>
<evidence type="ECO:0000256" key="2">
    <source>
        <dbReference type="SAM" id="SignalP"/>
    </source>
</evidence>
<dbReference type="EMBL" id="CP044399">
    <property type="protein sequence ID" value="QFI36989.1"/>
    <property type="molecule type" value="Genomic_DNA"/>
</dbReference>
<keyword evidence="5" id="KW-1185">Reference proteome</keyword>
<feature type="signal peptide" evidence="2">
    <location>
        <begin position="1"/>
        <end position="23"/>
    </location>
</feature>
<evidence type="ECO:0000256" key="1">
    <source>
        <dbReference type="SAM" id="Coils"/>
    </source>
</evidence>
<organism evidence="4 5">
    <name type="scientific">Moritella marina ATCC 15381</name>
    <dbReference type="NCBI Taxonomy" id="1202962"/>
    <lineage>
        <taxon>Bacteria</taxon>
        <taxon>Pseudomonadati</taxon>
        <taxon>Pseudomonadota</taxon>
        <taxon>Gammaproteobacteria</taxon>
        <taxon>Alteromonadales</taxon>
        <taxon>Moritellaceae</taxon>
        <taxon>Moritella</taxon>
    </lineage>
</organism>
<dbReference type="PANTHER" id="PTHR34512">
    <property type="entry name" value="CELL SURFACE PROTEIN"/>
    <property type="match status" value="1"/>
</dbReference>
<feature type="domain" description="Pyrrolo-quinoline quinone repeat" evidence="3">
    <location>
        <begin position="119"/>
        <end position="233"/>
    </location>
</feature>
<proteinExistence type="predicted"/>
<dbReference type="Pfam" id="PF13360">
    <property type="entry name" value="PQQ_2"/>
    <property type="match status" value="1"/>
</dbReference>
<keyword evidence="2" id="KW-0732">Signal</keyword>
<name>A0A5J6WG82_MORMI</name>
<evidence type="ECO:0000259" key="3">
    <source>
        <dbReference type="Pfam" id="PF13360"/>
    </source>
</evidence>
<feature type="chain" id="PRO_5023835624" evidence="2">
    <location>
        <begin position="24"/>
        <end position="618"/>
    </location>
</feature>
<dbReference type="Proteomes" id="UP000327424">
    <property type="component" value="Chromosome"/>
</dbReference>
<dbReference type="SMART" id="SM00564">
    <property type="entry name" value="PQQ"/>
    <property type="match status" value="4"/>
</dbReference>
<reference evidence="4 5" key="1">
    <citation type="submission" date="2019-09" db="EMBL/GenBank/DDBJ databases">
        <title>Hybrid Assembly of the complete Genome of the Deep-Sea Bacterium Moritella marina from long Nanopore and Illumina reads.</title>
        <authorList>
            <person name="Magin S."/>
            <person name="Georgoulis A."/>
            <person name="Papadimitriou K."/>
            <person name="Iliakis G."/>
            <person name="Vorgias C.E."/>
        </authorList>
    </citation>
    <scope>NUCLEOTIDE SEQUENCE [LARGE SCALE GENOMIC DNA]</scope>
    <source>
        <strain evidence="4 5">MP-1</strain>
    </source>
</reference>
<keyword evidence="1" id="KW-0175">Coiled coil</keyword>
<dbReference type="InterPro" id="IPR011044">
    <property type="entry name" value="Quino_amine_DH_bsu"/>
</dbReference>
<dbReference type="InterPro" id="IPR015943">
    <property type="entry name" value="WD40/YVTN_repeat-like_dom_sf"/>
</dbReference>
<dbReference type="RefSeq" id="WP_019439940.1">
    <property type="nucleotide sequence ID" value="NZ_ALOE01000005.1"/>
</dbReference>
<sequence length="618" mass="66487">MDTNTTFRFTVLSAAITLSTLLAGCSMINTDAQPKDMPEYKLTDWKPVGVPNAGPMSDTVPVLNTFHTMHGSINNTDQLMIVTAPEQKLSWVAETQFYVPEGPSLDQQGNLYFSPFRPNEDVSLVALDGKTGERRWTLPAHGDISGSGATLILNSPEHNQEVIYHSTYQNIWAVTTDGDILWTKKTGLTWDLEESGSPHAWGVNFVPGLNALSLVTGNGKIMLFDRLTGRQLLAEAFDLPGSPAVQNLDARPPKFVRSWADEAAEEQFGKSQADTGLFTTITDIIFGGGREVTNFYASDPISNRLYVAATAPDEIDGTKDDVSELGALYALDIVATTAGQYKLDIAGRFDFDGGTGATPSVSNDGQKIFTTDDHGNIIALARDLTEIWRVNVGQQIAASPAIGSDNGEIYAITMHKIVKVQDNGDSGELVWDADIDMFPDFNSINALTPTITANGVAVSIGAVKSYGSVDLMVGVGLGLLDKDTGKMISFVEAAEESIAVTVVAPDGGFAIGHSPTRRLAAKGILGDNADDIIGGVARYVPTNPEFVARDAVCMAVRYTERQQSYSKIDNAQAYEWDTKQINVLVNQAENALGREVDDLAQECEALTTKLDKVDNSAA</sequence>
<dbReference type="PANTHER" id="PTHR34512:SF30">
    <property type="entry name" value="OUTER MEMBRANE PROTEIN ASSEMBLY FACTOR BAMB"/>
    <property type="match status" value="1"/>
</dbReference>
<dbReference type="Gene3D" id="2.130.10.10">
    <property type="entry name" value="YVTN repeat-like/Quinoprotein amine dehydrogenase"/>
    <property type="match status" value="2"/>
</dbReference>
<feature type="coiled-coil region" evidence="1">
    <location>
        <begin position="589"/>
        <end position="616"/>
    </location>
</feature>
<evidence type="ECO:0000313" key="5">
    <source>
        <dbReference type="Proteomes" id="UP000327424"/>
    </source>
</evidence>
<dbReference type="InterPro" id="IPR018391">
    <property type="entry name" value="PQQ_b-propeller_rpt"/>
</dbReference>